<sequence length="115" mass="12891">MNLPPQETLVRELFGAFAGHDLATLQILLSPAFVLHVPDHLPCAGSYRGWEGVLRFWREMAHQGKSALEAEIQRVLTGPDYAAVLANDHTEPGKSRVVYVLRLEEGRVAECWMHT</sequence>
<dbReference type="InterPro" id="IPR032710">
    <property type="entry name" value="NTF2-like_dom_sf"/>
</dbReference>
<protein>
    <submittedName>
        <fullName evidence="2">SnoaL-like domain protein</fullName>
    </submittedName>
</protein>
<dbReference type="Gene3D" id="3.10.450.50">
    <property type="match status" value="1"/>
</dbReference>
<accession>A0A399FEW7</accession>
<dbReference type="RefSeq" id="WP_119355830.1">
    <property type="nucleotide sequence ID" value="NZ_BJXM01000002.1"/>
</dbReference>
<dbReference type="EMBL" id="QWLB01000003">
    <property type="protein sequence ID" value="RIH93712.1"/>
    <property type="molecule type" value="Genomic_DNA"/>
</dbReference>
<dbReference type="InterPro" id="IPR037401">
    <property type="entry name" value="SnoaL-like"/>
</dbReference>
<dbReference type="OrthoDB" id="7859473at2"/>
<proteinExistence type="predicted"/>
<evidence type="ECO:0000313" key="3">
    <source>
        <dbReference type="Proteomes" id="UP000266178"/>
    </source>
</evidence>
<keyword evidence="3" id="KW-1185">Reference proteome</keyword>
<dbReference type="Pfam" id="PF12680">
    <property type="entry name" value="SnoaL_2"/>
    <property type="match status" value="1"/>
</dbReference>
<reference evidence="2 3" key="1">
    <citation type="submission" date="2018-08" db="EMBL/GenBank/DDBJ databases">
        <title>Meiothermus granaticius genome AF-68 sequencing project.</title>
        <authorList>
            <person name="Da Costa M.S."/>
            <person name="Albuquerque L."/>
            <person name="Raposo P."/>
            <person name="Froufe H.J.C."/>
            <person name="Barroso C.S."/>
            <person name="Egas C."/>
        </authorList>
    </citation>
    <scope>NUCLEOTIDE SEQUENCE [LARGE SCALE GENOMIC DNA]</scope>
    <source>
        <strain evidence="2 3">AF-68</strain>
    </source>
</reference>
<comment type="caution">
    <text evidence="2">The sequence shown here is derived from an EMBL/GenBank/DDBJ whole genome shotgun (WGS) entry which is preliminary data.</text>
</comment>
<gene>
    <name evidence="2" type="ORF">Mgrana_00295</name>
</gene>
<dbReference type="SUPFAM" id="SSF54427">
    <property type="entry name" value="NTF2-like"/>
    <property type="match status" value="1"/>
</dbReference>
<organism evidence="2 3">
    <name type="scientific">Meiothermus granaticius NBRC 107808</name>
    <dbReference type="NCBI Taxonomy" id="1227551"/>
    <lineage>
        <taxon>Bacteria</taxon>
        <taxon>Thermotogati</taxon>
        <taxon>Deinococcota</taxon>
        <taxon>Deinococci</taxon>
        <taxon>Thermales</taxon>
        <taxon>Thermaceae</taxon>
        <taxon>Meiothermus</taxon>
    </lineage>
</organism>
<name>A0A399FEW7_9DEIN</name>
<evidence type="ECO:0000313" key="2">
    <source>
        <dbReference type="EMBL" id="RIH93712.1"/>
    </source>
</evidence>
<dbReference type="Proteomes" id="UP000266178">
    <property type="component" value="Unassembled WGS sequence"/>
</dbReference>
<evidence type="ECO:0000259" key="1">
    <source>
        <dbReference type="Pfam" id="PF12680"/>
    </source>
</evidence>
<feature type="domain" description="SnoaL-like" evidence="1">
    <location>
        <begin position="10"/>
        <end position="110"/>
    </location>
</feature>
<dbReference type="AlphaFoldDB" id="A0A399FEW7"/>